<evidence type="ECO:0000313" key="5">
    <source>
        <dbReference type="EMBL" id="AJA06321.1"/>
    </source>
</evidence>
<evidence type="ECO:0000256" key="1">
    <source>
        <dbReference type="ARBA" id="ARBA00006354"/>
    </source>
</evidence>
<dbReference type="SUPFAM" id="SSF52540">
    <property type="entry name" value="P-loop containing nucleoside triphosphate hydrolases"/>
    <property type="match status" value="1"/>
</dbReference>
<dbReference type="InterPro" id="IPR027417">
    <property type="entry name" value="P-loop_NTPase"/>
</dbReference>
<reference evidence="5 6" key="1">
    <citation type="journal article" date="2015" name="Proc. Natl. Acad. Sci. U.S.A.">
        <title>Cultivation of a human-associated TM7 phylotype reveals a reduced genome and epibiotic parasitic lifestyle.</title>
        <authorList>
            <person name="He X."/>
            <person name="McLean J.S."/>
            <person name="Edlund A."/>
            <person name="Yooseph S."/>
            <person name="Hall A.P."/>
            <person name="Liu S.Y."/>
            <person name="Dorrestein P.C."/>
            <person name="Esquenazi E."/>
            <person name="Hunter R.C."/>
            <person name="Cheng G."/>
            <person name="Nelson K.E."/>
            <person name="Lux R."/>
            <person name="Shi W."/>
        </authorList>
    </citation>
    <scope>NUCLEOTIDE SEQUENCE [LARGE SCALE GENOMIC DNA]</scope>
    <source>
        <strain evidence="5 6">TM7x</strain>
    </source>
</reference>
<keyword evidence="3" id="KW-0067">ATP-binding</keyword>
<dbReference type="InterPro" id="IPR001208">
    <property type="entry name" value="MCM_dom"/>
</dbReference>
<dbReference type="EMBL" id="CP007496">
    <property type="protein sequence ID" value="AJA06321.1"/>
    <property type="molecule type" value="Genomic_DNA"/>
</dbReference>
<keyword evidence="2" id="KW-0547">Nucleotide-binding</keyword>
<dbReference type="PANTHER" id="PTHR32039">
    <property type="entry name" value="MAGNESIUM-CHELATASE SUBUNIT CHLI"/>
    <property type="match status" value="1"/>
</dbReference>
<dbReference type="SUPFAM" id="SSF54211">
    <property type="entry name" value="Ribosomal protein S5 domain 2-like"/>
    <property type="match status" value="1"/>
</dbReference>
<dbReference type="KEGG" id="sox:TM7x_00575"/>
<dbReference type="InterPro" id="IPR045006">
    <property type="entry name" value="CHLI-like"/>
</dbReference>
<dbReference type="InterPro" id="IPR004482">
    <property type="entry name" value="Mg_chelat-rel"/>
</dbReference>
<dbReference type="PRINTS" id="PR01657">
    <property type="entry name" value="MCMFAMILY"/>
</dbReference>
<gene>
    <name evidence="5" type="ORF">TM7x_00575</name>
</gene>
<dbReference type="RefSeq" id="WP_039326862.1">
    <property type="nucleotide sequence ID" value="NZ_CP007496.1"/>
</dbReference>
<feature type="domain" description="AAA+ ATPase" evidence="4">
    <location>
        <begin position="213"/>
        <end position="395"/>
    </location>
</feature>
<evidence type="ECO:0000313" key="6">
    <source>
        <dbReference type="Proteomes" id="UP000030902"/>
    </source>
</evidence>
<dbReference type="InterPro" id="IPR000523">
    <property type="entry name" value="Mg_chelatse_chII-like_cat_dom"/>
</dbReference>
<dbReference type="Gene3D" id="3.40.50.300">
    <property type="entry name" value="P-loop containing nucleotide triphosphate hydrolases"/>
    <property type="match status" value="1"/>
</dbReference>
<accession>A0A6S4GSM1</accession>
<dbReference type="Pfam" id="PF13335">
    <property type="entry name" value="Mg_chelatase_C"/>
    <property type="match status" value="1"/>
</dbReference>
<proteinExistence type="inferred from homology"/>
<dbReference type="PANTHER" id="PTHR32039:SF7">
    <property type="entry name" value="COMPETENCE PROTEIN COMM"/>
    <property type="match status" value="1"/>
</dbReference>
<protein>
    <submittedName>
        <fullName evidence="5">Magnesium chelatase</fullName>
    </submittedName>
</protein>
<dbReference type="SMART" id="SM00382">
    <property type="entry name" value="AAA"/>
    <property type="match status" value="1"/>
</dbReference>
<dbReference type="Pfam" id="PF01078">
    <property type="entry name" value="Mg_chelatase"/>
    <property type="match status" value="1"/>
</dbReference>
<dbReference type="InterPro" id="IPR025158">
    <property type="entry name" value="Mg_chelat-rel_C"/>
</dbReference>
<dbReference type="InterPro" id="IPR014721">
    <property type="entry name" value="Ribsml_uS5_D2-typ_fold_subgr"/>
</dbReference>
<evidence type="ECO:0000259" key="4">
    <source>
        <dbReference type="SMART" id="SM00382"/>
    </source>
</evidence>
<dbReference type="InterPro" id="IPR003593">
    <property type="entry name" value="AAA+_ATPase"/>
</dbReference>
<dbReference type="CDD" id="cd00009">
    <property type="entry name" value="AAA"/>
    <property type="match status" value="1"/>
</dbReference>
<dbReference type="InterPro" id="IPR020568">
    <property type="entry name" value="Ribosomal_Su5_D2-typ_SF"/>
</dbReference>
<dbReference type="Gene3D" id="3.30.230.10">
    <property type="match status" value="1"/>
</dbReference>
<name>A0A6S4GSM1_9BACT</name>
<keyword evidence="6" id="KW-1185">Reference proteome</keyword>
<organism evidence="5 6">
    <name type="scientific">Candidatus Nanosynbacter lyticus</name>
    <dbReference type="NCBI Taxonomy" id="2093824"/>
    <lineage>
        <taxon>Bacteria</taxon>
        <taxon>Candidatus Saccharimonadota</taxon>
        <taxon>Candidatus Saccharimonadia</taxon>
        <taxon>Candidatus Nanosynbacterales</taxon>
        <taxon>Candidatus Nanosynbacteraceae</taxon>
        <taxon>Candidatus Nanosynbacter</taxon>
    </lineage>
</organism>
<comment type="similarity">
    <text evidence="1">Belongs to the Mg-chelatase subunits D/I family. ComM subfamily.</text>
</comment>
<dbReference type="GO" id="GO:0003677">
    <property type="term" value="F:DNA binding"/>
    <property type="evidence" value="ECO:0007669"/>
    <property type="project" value="InterPro"/>
</dbReference>
<dbReference type="GO" id="GO:0005524">
    <property type="term" value="F:ATP binding"/>
    <property type="evidence" value="ECO:0007669"/>
    <property type="project" value="UniProtKB-KW"/>
</dbReference>
<dbReference type="Pfam" id="PF13541">
    <property type="entry name" value="ChlI"/>
    <property type="match status" value="1"/>
</dbReference>
<dbReference type="Proteomes" id="UP000030902">
    <property type="component" value="Chromosome"/>
</dbReference>
<dbReference type="NCBIfam" id="TIGR00368">
    <property type="entry name" value="YifB family Mg chelatase-like AAA ATPase"/>
    <property type="match status" value="1"/>
</dbReference>
<sequence>MVSRVVSATPYGFTGKIIEVEGDMSKGLPSLQIVGMGNKAIDESRDRVRSAIKNSSLDFPKGKLIVNLAPAELPKDGSQFDLPIALAILCIGGMLTQNDIEGAIFAGELALDGSLRPIRSAIVTAEVAKNHKIKSVFVPAQNAEQASLVPGVKIFPVDNLKSLFLHLKKEKFIKSINRTKNKIETNTPEDKTTIDDIYGQEQAKRAIQIAVAGRHNILLSGPPGSGKTMLAKSLKNLLPPLSKTEIVEVTKLHNLGNTNTISSTIRERPFRSPHHTASRASIIGGGSRIQPGEISLAHRGVLFLDELLEYPRNILESLRQPLEDHEITVSRANGKFNFPANFLLIATMNPCPCGFLGDSDKTCICSQNQILNYQKKLSGPLLDRIDLTVSVSRVPHEKLLSNSSLIKSQHSLFLSEISQARAIQKTRYGCSYKYNNDLSSSDVDKITSISASTKAFLINAARRLDLSTRSYFKVIKVARTIADLENSTSIEVSHIAESLQYRQININ</sequence>
<dbReference type="AlphaFoldDB" id="A0A6S4GSM1"/>
<evidence type="ECO:0000256" key="2">
    <source>
        <dbReference type="ARBA" id="ARBA00022741"/>
    </source>
</evidence>
<evidence type="ECO:0000256" key="3">
    <source>
        <dbReference type="ARBA" id="ARBA00022840"/>
    </source>
</evidence>